<organism evidence="1 2">
    <name type="scientific">Paraclostridium bifermentans</name>
    <name type="common">Clostridium bifermentans</name>
    <dbReference type="NCBI Taxonomy" id="1490"/>
    <lineage>
        <taxon>Bacteria</taxon>
        <taxon>Bacillati</taxon>
        <taxon>Bacillota</taxon>
        <taxon>Clostridia</taxon>
        <taxon>Peptostreptococcales</taxon>
        <taxon>Peptostreptococcaceae</taxon>
        <taxon>Paraclostridium</taxon>
    </lineage>
</organism>
<protein>
    <submittedName>
        <fullName evidence="1">Uncharacterized protein</fullName>
    </submittedName>
</protein>
<proteinExistence type="predicted"/>
<evidence type="ECO:0000313" key="1">
    <source>
        <dbReference type="EMBL" id="WGX74705.1"/>
    </source>
</evidence>
<reference evidence="1 2" key="1">
    <citation type="submission" date="2023-04" db="EMBL/GenBank/DDBJ databases">
        <title>Bacteria Genome Submission.</title>
        <authorList>
            <person name="Isaac P."/>
        </authorList>
    </citation>
    <scope>NUCLEOTIDE SEQUENCE [LARGE SCALE GENOMIC DNA]</scope>
    <source>
        <strain evidence="1 2">SampleS7P1</strain>
    </source>
</reference>
<accession>A0ABY8QZK0</accession>
<name>A0ABY8QZK0_PARBF</name>
<dbReference type="Proteomes" id="UP001239169">
    <property type="component" value="Chromosome"/>
</dbReference>
<keyword evidence="2" id="KW-1185">Reference proteome</keyword>
<gene>
    <name evidence="1" type="ORF">QJS64_11065</name>
</gene>
<sequence>MCNKVNVINIFYKSALSSDIFRVSTDLLWKEEYYEAPWAKPW</sequence>
<dbReference type="EMBL" id="CP124685">
    <property type="protein sequence ID" value="WGX74705.1"/>
    <property type="molecule type" value="Genomic_DNA"/>
</dbReference>
<evidence type="ECO:0000313" key="2">
    <source>
        <dbReference type="Proteomes" id="UP001239169"/>
    </source>
</evidence>